<dbReference type="Proteomes" id="UP001172673">
    <property type="component" value="Unassembled WGS sequence"/>
</dbReference>
<gene>
    <name evidence="2" type="ORF">H2200_000619</name>
</gene>
<evidence type="ECO:0000256" key="1">
    <source>
        <dbReference type="SAM" id="MobiDB-lite"/>
    </source>
</evidence>
<dbReference type="EMBL" id="JAPDRK010000001">
    <property type="protein sequence ID" value="KAJ9616899.1"/>
    <property type="molecule type" value="Genomic_DNA"/>
</dbReference>
<evidence type="ECO:0000313" key="3">
    <source>
        <dbReference type="Proteomes" id="UP001172673"/>
    </source>
</evidence>
<accession>A0AA39CPC4</accession>
<name>A0AA39CPC4_9EURO</name>
<reference evidence="2" key="1">
    <citation type="submission" date="2022-10" db="EMBL/GenBank/DDBJ databases">
        <title>Culturing micro-colonial fungi from biological soil crusts in the Mojave desert and describing Neophaeococcomyces mojavensis, and introducing the new genera and species Taxawa tesnikishii.</title>
        <authorList>
            <person name="Kurbessoian T."/>
            <person name="Stajich J.E."/>
        </authorList>
    </citation>
    <scope>NUCLEOTIDE SEQUENCE</scope>
    <source>
        <strain evidence="2">TK_41</strain>
    </source>
</reference>
<organism evidence="2 3">
    <name type="scientific">Cladophialophora chaetospira</name>
    <dbReference type="NCBI Taxonomy" id="386627"/>
    <lineage>
        <taxon>Eukaryota</taxon>
        <taxon>Fungi</taxon>
        <taxon>Dikarya</taxon>
        <taxon>Ascomycota</taxon>
        <taxon>Pezizomycotina</taxon>
        <taxon>Eurotiomycetes</taxon>
        <taxon>Chaetothyriomycetidae</taxon>
        <taxon>Chaetothyriales</taxon>
        <taxon>Herpotrichiellaceae</taxon>
        <taxon>Cladophialophora</taxon>
    </lineage>
</organism>
<proteinExistence type="predicted"/>
<feature type="compositionally biased region" description="Basic and acidic residues" evidence="1">
    <location>
        <begin position="1"/>
        <end position="16"/>
    </location>
</feature>
<comment type="caution">
    <text evidence="2">The sequence shown here is derived from an EMBL/GenBank/DDBJ whole genome shotgun (WGS) entry which is preliminary data.</text>
</comment>
<evidence type="ECO:0000313" key="2">
    <source>
        <dbReference type="EMBL" id="KAJ9616899.1"/>
    </source>
</evidence>
<dbReference type="AlphaFoldDB" id="A0AA39CPC4"/>
<keyword evidence="3" id="KW-1185">Reference proteome</keyword>
<protein>
    <submittedName>
        <fullName evidence="2">Uncharacterized protein</fullName>
    </submittedName>
</protein>
<sequence>MENDTQNKEETTHDSYDSAPGGRRSGGEVARPATNAVSSDDKDSKPSSMPEGFSKRDVENMGGSLKVHVRLALKADIRITAEIHGDIVVGIL</sequence>
<feature type="region of interest" description="Disordered" evidence="1">
    <location>
        <begin position="1"/>
        <end position="61"/>
    </location>
</feature>